<accession>A0AA48LZ81</accession>
<dbReference type="InterPro" id="IPR009922">
    <property type="entry name" value="DUF1457"/>
</dbReference>
<dbReference type="AlphaFoldDB" id="A0AA48LZ81"/>
<dbReference type="Pfam" id="PF07310">
    <property type="entry name" value="PAS_5"/>
    <property type="match status" value="1"/>
</dbReference>
<protein>
    <recommendedName>
        <fullName evidence="2">PAS domain-containing protein</fullName>
    </recommendedName>
</protein>
<evidence type="ECO:0008006" key="2">
    <source>
        <dbReference type="Google" id="ProtNLM"/>
    </source>
</evidence>
<reference evidence="1" key="1">
    <citation type="submission" date="2023-07" db="EMBL/GenBank/DDBJ databases">
        <authorList>
            <person name="Pelsma A.J. K."/>
        </authorList>
    </citation>
    <scope>NUCLEOTIDE SEQUENCE</scope>
</reference>
<dbReference type="InterPro" id="IPR000014">
    <property type="entry name" value="PAS"/>
</dbReference>
<dbReference type="PIRSF" id="PIRSF031878">
    <property type="entry name" value="UCP031878"/>
    <property type="match status" value="1"/>
</dbReference>
<name>A0AA48LZ81_9ZZZZ</name>
<dbReference type="CDD" id="cd00130">
    <property type="entry name" value="PAS"/>
    <property type="match status" value="1"/>
</dbReference>
<sequence>MRQQISRELFSYWNVMRGARAAPERTRLDPGAIRPILADTFLLEVDSDGEFPFRVAGARVNALWRTELKGTSFVDLWRKEDRHSVQAALMAVVNGVAPLVGGARLRAPGDIRVDLEFMLLPLRHLGKTHSRVLGAMSPSRPVEWIGQTSAGPLEFLSMRIVDAPEALIFRPPPPQRSRPRLVVCNQVKR</sequence>
<gene>
    <name evidence="1" type="ORF">AMST5_01401</name>
</gene>
<dbReference type="EMBL" id="OY288114">
    <property type="protein sequence ID" value="CAJ0861523.1"/>
    <property type="molecule type" value="Genomic_DNA"/>
</dbReference>
<organism evidence="1">
    <name type="scientific">freshwater sediment metagenome</name>
    <dbReference type="NCBI Taxonomy" id="556182"/>
    <lineage>
        <taxon>unclassified sequences</taxon>
        <taxon>metagenomes</taxon>
        <taxon>ecological metagenomes</taxon>
    </lineage>
</organism>
<proteinExistence type="predicted"/>
<evidence type="ECO:0000313" key="1">
    <source>
        <dbReference type="EMBL" id="CAJ0861523.1"/>
    </source>
</evidence>